<evidence type="ECO:0000256" key="8">
    <source>
        <dbReference type="ARBA" id="ARBA00022989"/>
    </source>
</evidence>
<dbReference type="GO" id="GO:0031501">
    <property type="term" value="C:mannosyltransferase complex"/>
    <property type="evidence" value="ECO:0007669"/>
    <property type="project" value="TreeGrafter"/>
</dbReference>
<keyword evidence="12" id="KW-1185">Reference proteome</keyword>
<keyword evidence="5" id="KW-0808">Transferase</keyword>
<keyword evidence="3" id="KW-0337">GPI-anchor biosynthesis</keyword>
<dbReference type="UniPathway" id="UPA00196"/>
<sequence>MSTQSPPLPQRHRRFPVVPVVALVTTVLMHSVQLLVMQIRGSHNGMTLTEVMMQWDSRWMTLISRHGYSGFAVGDAGTPGGDPIEWQSVAFFPGYPWLVRALAAPVRALTGAEITVAAAAVVSVASSVVMVWGLGRLAVDHLWPRGRGGDPGVPASPVTAAVLTLAVGVLALGAPMSVVYVMPYSESLYMALAVWAVVMLLRRRYLTAGVLVLFAGLTRITAVVLVLTLAVAAAVELWRWWRTRQDAGRVLRACAAPVIGVLGIAGYILWANGRTAEIGGYFEAQERGWHSGFDLGQATWNWITSTSLDLTTTVGAGGTTDGTMPGYAISTWSMILVAVLCVASLWPLVTGRMPWQLWLPAVAVAGMTLGSDGIMHSRPRLLLLPVLFLLLPLVVRALARLRTWLVDRPWLAGIPVVVGIAWCVVGFWVSAEMLVDFAYAI</sequence>
<feature type="transmembrane region" description="Helical" evidence="10">
    <location>
        <begin position="357"/>
        <end position="375"/>
    </location>
</feature>
<feature type="transmembrane region" description="Helical" evidence="10">
    <location>
        <begin position="15"/>
        <end position="36"/>
    </location>
</feature>
<comment type="subcellular location">
    <subcellularLocation>
        <location evidence="1">Endoplasmic reticulum membrane</location>
        <topology evidence="1">Multi-pass membrane protein</topology>
    </subcellularLocation>
</comment>
<keyword evidence="4" id="KW-0328">Glycosyltransferase</keyword>
<evidence type="ECO:0000256" key="3">
    <source>
        <dbReference type="ARBA" id="ARBA00022502"/>
    </source>
</evidence>
<evidence type="ECO:0000256" key="5">
    <source>
        <dbReference type="ARBA" id="ARBA00022679"/>
    </source>
</evidence>
<dbReference type="GO" id="GO:0016020">
    <property type="term" value="C:membrane"/>
    <property type="evidence" value="ECO:0007669"/>
    <property type="project" value="GOC"/>
</dbReference>
<dbReference type="Proteomes" id="UP000182498">
    <property type="component" value="Unassembled WGS sequence"/>
</dbReference>
<dbReference type="GO" id="GO:0006506">
    <property type="term" value="P:GPI anchor biosynthetic process"/>
    <property type="evidence" value="ECO:0007669"/>
    <property type="project" value="UniProtKB-UniPathway"/>
</dbReference>
<feature type="transmembrane region" description="Helical" evidence="10">
    <location>
        <begin position="188"/>
        <end position="205"/>
    </location>
</feature>
<keyword evidence="9 10" id="KW-0472">Membrane</keyword>
<comment type="pathway">
    <text evidence="2">Glycolipid biosynthesis; glycosylphosphatidylinositol-anchor biosynthesis.</text>
</comment>
<evidence type="ECO:0000313" key="12">
    <source>
        <dbReference type="Proteomes" id="UP000182498"/>
    </source>
</evidence>
<dbReference type="GO" id="GO:0000009">
    <property type="term" value="F:alpha-1,6-mannosyltransferase activity"/>
    <property type="evidence" value="ECO:0007669"/>
    <property type="project" value="InterPro"/>
</dbReference>
<gene>
    <name evidence="11" type="ORF">CVAR292_00441</name>
</gene>
<evidence type="ECO:0000256" key="7">
    <source>
        <dbReference type="ARBA" id="ARBA00022824"/>
    </source>
</evidence>
<evidence type="ECO:0000313" key="11">
    <source>
        <dbReference type="EMBL" id="CUU65126.1"/>
    </source>
</evidence>
<dbReference type="InterPro" id="IPR007315">
    <property type="entry name" value="PIG-V/Gpi18"/>
</dbReference>
<evidence type="ECO:0000256" key="10">
    <source>
        <dbReference type="SAM" id="Phobius"/>
    </source>
</evidence>
<feature type="transmembrane region" description="Helical" evidence="10">
    <location>
        <begin position="155"/>
        <end position="181"/>
    </location>
</feature>
<feature type="transmembrane region" description="Helical" evidence="10">
    <location>
        <begin position="381"/>
        <end position="399"/>
    </location>
</feature>
<feature type="transmembrane region" description="Helical" evidence="10">
    <location>
        <begin position="114"/>
        <end position="135"/>
    </location>
</feature>
<feature type="transmembrane region" description="Helical" evidence="10">
    <location>
        <begin position="411"/>
        <end position="431"/>
    </location>
</feature>
<dbReference type="EMBL" id="FAUH01000002">
    <property type="protein sequence ID" value="CUU65126.1"/>
    <property type="molecule type" value="Genomic_DNA"/>
</dbReference>
<evidence type="ECO:0000256" key="9">
    <source>
        <dbReference type="ARBA" id="ARBA00023136"/>
    </source>
</evidence>
<dbReference type="PANTHER" id="PTHR12468">
    <property type="entry name" value="GPI MANNOSYLTRANSFERASE 2"/>
    <property type="match status" value="1"/>
</dbReference>
<evidence type="ECO:0008006" key="13">
    <source>
        <dbReference type="Google" id="ProtNLM"/>
    </source>
</evidence>
<proteinExistence type="predicted"/>
<evidence type="ECO:0000256" key="4">
    <source>
        <dbReference type="ARBA" id="ARBA00022676"/>
    </source>
</evidence>
<protein>
    <recommendedName>
        <fullName evidence="13">Integral membrane protein</fullName>
    </recommendedName>
</protein>
<dbReference type="GO" id="GO:0004376">
    <property type="term" value="F:GPI mannosyltransferase activity"/>
    <property type="evidence" value="ECO:0007669"/>
    <property type="project" value="InterPro"/>
</dbReference>
<accession>A0A0X8XUW6</accession>
<feature type="transmembrane region" description="Helical" evidence="10">
    <location>
        <begin position="211"/>
        <end position="238"/>
    </location>
</feature>
<name>A0A0X8XUW6_9CORY</name>
<evidence type="ECO:0000256" key="6">
    <source>
        <dbReference type="ARBA" id="ARBA00022692"/>
    </source>
</evidence>
<feature type="transmembrane region" description="Helical" evidence="10">
    <location>
        <begin position="329"/>
        <end position="350"/>
    </location>
</feature>
<keyword evidence="7" id="KW-0256">Endoplasmic reticulum</keyword>
<evidence type="ECO:0000256" key="1">
    <source>
        <dbReference type="ARBA" id="ARBA00004477"/>
    </source>
</evidence>
<organism evidence="11 12">
    <name type="scientific">Corynebacterium variabile</name>
    <dbReference type="NCBI Taxonomy" id="1727"/>
    <lineage>
        <taxon>Bacteria</taxon>
        <taxon>Bacillati</taxon>
        <taxon>Actinomycetota</taxon>
        <taxon>Actinomycetes</taxon>
        <taxon>Mycobacteriales</taxon>
        <taxon>Corynebacteriaceae</taxon>
        <taxon>Corynebacterium</taxon>
    </lineage>
</organism>
<keyword evidence="6 10" id="KW-0812">Transmembrane</keyword>
<evidence type="ECO:0000256" key="2">
    <source>
        <dbReference type="ARBA" id="ARBA00004687"/>
    </source>
</evidence>
<dbReference type="RefSeq" id="WP_014011001.1">
    <property type="nucleotide sequence ID" value="NZ_FAUH01000002.1"/>
</dbReference>
<dbReference type="OMA" id="FKIQTAG"/>
<dbReference type="AlphaFoldDB" id="A0A0X8XUW6"/>
<dbReference type="PANTHER" id="PTHR12468:SF2">
    <property type="entry name" value="GPI MANNOSYLTRANSFERASE 2"/>
    <property type="match status" value="1"/>
</dbReference>
<reference evidence="12" key="1">
    <citation type="submission" date="2015-11" db="EMBL/GenBank/DDBJ databases">
        <authorList>
            <person name="Dugat-Bony E."/>
        </authorList>
    </citation>
    <scope>NUCLEOTIDE SEQUENCE [LARGE SCALE GENOMIC DNA]</scope>
    <source>
        <strain evidence="12">Mu292</strain>
    </source>
</reference>
<feature type="transmembrane region" description="Helical" evidence="10">
    <location>
        <begin position="250"/>
        <end position="270"/>
    </location>
</feature>
<keyword evidence="8 10" id="KW-1133">Transmembrane helix</keyword>